<reference evidence="12" key="1">
    <citation type="submission" date="2022-06" db="EMBL/GenBank/DDBJ databases">
        <title>Whole genome shotgun sequencing (WGS) of Rathayibacter sp. ZW T2_19, isolated from stored onions (Allium cepa).</title>
        <authorList>
            <person name="Stoll D.A."/>
            <person name="Huch M."/>
        </authorList>
    </citation>
    <scope>NUCLEOTIDE SEQUENCE</scope>
    <source>
        <strain evidence="12">ZW T2_19</strain>
    </source>
</reference>
<feature type="domain" description="ABC transporter" evidence="11">
    <location>
        <begin position="9"/>
        <end position="245"/>
    </location>
</feature>
<sequence length="288" mass="30871">MRDPNASNIETAGLRVGFAGREVLNGIDLVLRPAAVTAIIGPNGSGKSTLLRTLSRLLSPTAGAVTLDGVPITEMRMRELATRMASLPQGPTAPDGMTVRELVSRGRHPHQSLFRQWSADDESTVIAALELTGLDDLADREVETLSGGQRQRAWIALSLAQDTDVLLLDEPTTYLDIAHSIDVLDLIDHLSADLGRTVVMVIHDLNLAARYADELVVVHEGSVAAQGPPGEVITEHLLAAVFGLRAQVIPDPVSGCPLILPLGRRRSPIPPHSYPSQSGDPHVHEPLR</sequence>
<evidence type="ECO:0000256" key="2">
    <source>
        <dbReference type="ARBA" id="ARBA00022448"/>
    </source>
</evidence>
<evidence type="ECO:0000256" key="6">
    <source>
        <dbReference type="ARBA" id="ARBA00022840"/>
    </source>
</evidence>
<keyword evidence="6 12" id="KW-0067">ATP-binding</keyword>
<dbReference type="GO" id="GO:0006826">
    <property type="term" value="P:iron ion transport"/>
    <property type="evidence" value="ECO:0007669"/>
    <property type="project" value="UniProtKB-KW"/>
</dbReference>
<feature type="region of interest" description="Disordered" evidence="10">
    <location>
        <begin position="269"/>
        <end position="288"/>
    </location>
</feature>
<dbReference type="RefSeq" id="WP_251945120.1">
    <property type="nucleotide sequence ID" value="NZ_JAMRYM010000028.1"/>
</dbReference>
<gene>
    <name evidence="12" type="ORF">NB037_08600</name>
</gene>
<dbReference type="InterPro" id="IPR003593">
    <property type="entry name" value="AAA+_ATPase"/>
</dbReference>
<keyword evidence="9" id="KW-0472">Membrane</keyword>
<evidence type="ECO:0000313" key="12">
    <source>
        <dbReference type="EMBL" id="MCM6762474.1"/>
    </source>
</evidence>
<evidence type="ECO:0000256" key="7">
    <source>
        <dbReference type="ARBA" id="ARBA00023004"/>
    </source>
</evidence>
<keyword evidence="3" id="KW-1003">Cell membrane</keyword>
<keyword evidence="7" id="KW-0408">Iron</keyword>
<dbReference type="FunFam" id="3.40.50.300:FF:000134">
    <property type="entry name" value="Iron-enterobactin ABC transporter ATP-binding protein"/>
    <property type="match status" value="1"/>
</dbReference>
<comment type="subcellular location">
    <subcellularLocation>
        <location evidence="1">Cell membrane</location>
        <topology evidence="1">Peripheral membrane protein</topology>
    </subcellularLocation>
</comment>
<dbReference type="PROSITE" id="PS00211">
    <property type="entry name" value="ABC_TRANSPORTER_1"/>
    <property type="match status" value="1"/>
</dbReference>
<accession>A0A9X2DXK9</accession>
<evidence type="ECO:0000313" key="13">
    <source>
        <dbReference type="Proteomes" id="UP001155240"/>
    </source>
</evidence>
<dbReference type="AlphaFoldDB" id="A0A9X2DXK9"/>
<dbReference type="PANTHER" id="PTHR42771:SF2">
    <property type="entry name" value="IRON(3+)-HYDROXAMATE IMPORT ATP-BINDING PROTEIN FHUC"/>
    <property type="match status" value="1"/>
</dbReference>
<dbReference type="SMART" id="SM00382">
    <property type="entry name" value="AAA"/>
    <property type="match status" value="1"/>
</dbReference>
<dbReference type="GO" id="GO:0005886">
    <property type="term" value="C:plasma membrane"/>
    <property type="evidence" value="ECO:0007669"/>
    <property type="project" value="UniProtKB-SubCell"/>
</dbReference>
<dbReference type="InterPro" id="IPR027417">
    <property type="entry name" value="P-loop_NTPase"/>
</dbReference>
<dbReference type="InterPro" id="IPR017871">
    <property type="entry name" value="ABC_transporter-like_CS"/>
</dbReference>
<dbReference type="PROSITE" id="PS50893">
    <property type="entry name" value="ABC_TRANSPORTER_2"/>
    <property type="match status" value="1"/>
</dbReference>
<evidence type="ECO:0000256" key="8">
    <source>
        <dbReference type="ARBA" id="ARBA00023065"/>
    </source>
</evidence>
<dbReference type="PANTHER" id="PTHR42771">
    <property type="entry name" value="IRON(3+)-HYDROXAMATE IMPORT ATP-BINDING PROTEIN FHUC"/>
    <property type="match status" value="1"/>
</dbReference>
<evidence type="ECO:0000256" key="4">
    <source>
        <dbReference type="ARBA" id="ARBA00022496"/>
    </source>
</evidence>
<dbReference type="CDD" id="cd03214">
    <property type="entry name" value="ABC_Iron-Siderophores_B12_Hemin"/>
    <property type="match status" value="1"/>
</dbReference>
<evidence type="ECO:0000256" key="9">
    <source>
        <dbReference type="ARBA" id="ARBA00023136"/>
    </source>
</evidence>
<organism evidence="12 13">
    <name type="scientific">Rathayibacter rubneri</name>
    <dbReference type="NCBI Taxonomy" id="2950106"/>
    <lineage>
        <taxon>Bacteria</taxon>
        <taxon>Bacillati</taxon>
        <taxon>Actinomycetota</taxon>
        <taxon>Actinomycetes</taxon>
        <taxon>Micrococcales</taxon>
        <taxon>Microbacteriaceae</taxon>
        <taxon>Rathayibacter</taxon>
    </lineage>
</organism>
<evidence type="ECO:0000256" key="3">
    <source>
        <dbReference type="ARBA" id="ARBA00022475"/>
    </source>
</evidence>
<protein>
    <submittedName>
        <fullName evidence="12">ABC transporter ATP-binding protein</fullName>
    </submittedName>
</protein>
<keyword evidence="13" id="KW-1185">Reference proteome</keyword>
<dbReference type="Pfam" id="PF00005">
    <property type="entry name" value="ABC_tran"/>
    <property type="match status" value="1"/>
</dbReference>
<keyword evidence="5" id="KW-0547">Nucleotide-binding</keyword>
<dbReference type="GO" id="GO:0016887">
    <property type="term" value="F:ATP hydrolysis activity"/>
    <property type="evidence" value="ECO:0007669"/>
    <property type="project" value="InterPro"/>
</dbReference>
<keyword evidence="4" id="KW-0410">Iron transport</keyword>
<evidence type="ECO:0000256" key="5">
    <source>
        <dbReference type="ARBA" id="ARBA00022741"/>
    </source>
</evidence>
<dbReference type="InterPro" id="IPR003439">
    <property type="entry name" value="ABC_transporter-like_ATP-bd"/>
</dbReference>
<evidence type="ECO:0000259" key="11">
    <source>
        <dbReference type="PROSITE" id="PS50893"/>
    </source>
</evidence>
<proteinExistence type="predicted"/>
<name>A0A9X2DXK9_9MICO</name>
<evidence type="ECO:0000256" key="10">
    <source>
        <dbReference type="SAM" id="MobiDB-lite"/>
    </source>
</evidence>
<dbReference type="Proteomes" id="UP001155240">
    <property type="component" value="Unassembled WGS sequence"/>
</dbReference>
<dbReference type="SUPFAM" id="SSF52540">
    <property type="entry name" value="P-loop containing nucleoside triphosphate hydrolases"/>
    <property type="match status" value="1"/>
</dbReference>
<evidence type="ECO:0000256" key="1">
    <source>
        <dbReference type="ARBA" id="ARBA00004202"/>
    </source>
</evidence>
<dbReference type="Gene3D" id="3.40.50.300">
    <property type="entry name" value="P-loop containing nucleotide triphosphate hydrolases"/>
    <property type="match status" value="1"/>
</dbReference>
<keyword evidence="2" id="KW-0813">Transport</keyword>
<keyword evidence="8" id="KW-0406">Ion transport</keyword>
<dbReference type="GO" id="GO:0005524">
    <property type="term" value="F:ATP binding"/>
    <property type="evidence" value="ECO:0007669"/>
    <property type="project" value="UniProtKB-KW"/>
</dbReference>
<dbReference type="EMBL" id="JAMRYM010000028">
    <property type="protein sequence ID" value="MCM6762474.1"/>
    <property type="molecule type" value="Genomic_DNA"/>
</dbReference>
<dbReference type="InterPro" id="IPR051535">
    <property type="entry name" value="Siderophore_ABC-ATPase"/>
</dbReference>
<comment type="caution">
    <text evidence="12">The sequence shown here is derived from an EMBL/GenBank/DDBJ whole genome shotgun (WGS) entry which is preliminary data.</text>
</comment>